<dbReference type="AlphaFoldDB" id="A0A7X6N473"/>
<comment type="caution">
    <text evidence="1">The sequence shown here is derived from an EMBL/GenBank/DDBJ whole genome shotgun (WGS) entry which is preliminary data.</text>
</comment>
<protein>
    <submittedName>
        <fullName evidence="1">Uncharacterized protein</fullName>
    </submittedName>
</protein>
<proteinExistence type="predicted"/>
<dbReference type="RefSeq" id="WP_168722835.1">
    <property type="nucleotide sequence ID" value="NZ_JAGMVU010000007.1"/>
</dbReference>
<name>A0A7X6N473_9LACO</name>
<keyword evidence="2" id="KW-1185">Reference proteome</keyword>
<evidence type="ECO:0000313" key="1">
    <source>
        <dbReference type="EMBL" id="NKZ25044.1"/>
    </source>
</evidence>
<evidence type="ECO:0000313" key="2">
    <source>
        <dbReference type="Proteomes" id="UP000549765"/>
    </source>
</evidence>
<dbReference type="Proteomes" id="UP000549765">
    <property type="component" value="Unassembled WGS sequence"/>
</dbReference>
<reference evidence="1 2" key="1">
    <citation type="submission" date="2020-04" db="EMBL/GenBank/DDBJ databases">
        <title>MicrobeNet Type strains.</title>
        <authorList>
            <person name="Nicholson A.C."/>
        </authorList>
    </citation>
    <scope>NUCLEOTIDE SEQUENCE [LARGE SCALE GENOMIC DNA]</scope>
    <source>
        <strain evidence="1 2">CCUG 61472</strain>
    </source>
</reference>
<accession>A0A7X6N473</accession>
<gene>
    <name evidence="1" type="ORF">HF964_09645</name>
</gene>
<dbReference type="EMBL" id="JAAXPN010000016">
    <property type="protein sequence ID" value="NKZ25044.1"/>
    <property type="molecule type" value="Genomic_DNA"/>
</dbReference>
<organism evidence="1 2">
    <name type="scientific">Periweissella fabalis</name>
    <dbReference type="NCBI Taxonomy" id="1070421"/>
    <lineage>
        <taxon>Bacteria</taxon>
        <taxon>Bacillati</taxon>
        <taxon>Bacillota</taxon>
        <taxon>Bacilli</taxon>
        <taxon>Lactobacillales</taxon>
        <taxon>Lactobacillaceae</taxon>
        <taxon>Periweissella</taxon>
    </lineage>
</organism>
<sequence>MKKGEKMELNFITEKLMEQNEVVIGVAARKKTTLLGFLTNGLVDEATEVGMGNLTNRFYVTKNNEQVLLQGFKSNGELLFSEILTDIDINNFKIIRHGKFNYQRLQQYK</sequence>